<proteinExistence type="predicted"/>
<reference evidence="1 2" key="1">
    <citation type="submission" date="2014-03" db="EMBL/GenBank/DDBJ databases">
        <title>Draft genome sequence of Deinococcus phoenicis 1P10ME.</title>
        <authorList>
            <person name="Stepanov V.G."/>
            <person name="Vaishampayan P."/>
            <person name="Venkateswaran K."/>
            <person name="Fox G.E."/>
        </authorList>
    </citation>
    <scope>NUCLEOTIDE SEQUENCE [LARGE SCALE GENOMIC DNA]</scope>
    <source>
        <strain evidence="1 2">1P10ME</strain>
    </source>
</reference>
<evidence type="ECO:0000313" key="1">
    <source>
        <dbReference type="EMBL" id="EYB67858.1"/>
    </source>
</evidence>
<comment type="caution">
    <text evidence="1">The sequence shown here is derived from an EMBL/GenBank/DDBJ whole genome shotgun (WGS) entry which is preliminary data.</text>
</comment>
<evidence type="ECO:0000313" key="2">
    <source>
        <dbReference type="Proteomes" id="UP000020492"/>
    </source>
</evidence>
<dbReference type="PATRIC" id="fig|1476583.3.peg.2159"/>
<protein>
    <submittedName>
        <fullName evidence="1">Uncharacterized protein</fullName>
    </submittedName>
</protein>
<dbReference type="EMBL" id="JHAC01000032">
    <property type="protein sequence ID" value="EYB67858.1"/>
    <property type="molecule type" value="Genomic_DNA"/>
</dbReference>
<dbReference type="AlphaFoldDB" id="A0A016QP53"/>
<organism evidence="1 2">
    <name type="scientific">Deinococcus phoenicis</name>
    <dbReference type="NCBI Taxonomy" id="1476583"/>
    <lineage>
        <taxon>Bacteria</taxon>
        <taxon>Thermotogati</taxon>
        <taxon>Deinococcota</taxon>
        <taxon>Deinococci</taxon>
        <taxon>Deinococcales</taxon>
        <taxon>Deinococcaceae</taxon>
        <taxon>Deinococcus</taxon>
    </lineage>
</organism>
<gene>
    <name evidence="1" type="ORF">DEIPH_ctg032orf0113</name>
</gene>
<dbReference type="OrthoDB" id="9815272at2"/>
<sequence>MNTTQDDAYVLGVLSRRIHVTWALAQGSTLEDRPVYVKTRCFGTFPFPAATSEQQAAIREKAEALDAHRKTRLVQHPALTMTTMYNVLEKLRAATPLDPKEQVIHDQGLVTTLRVLHGELDALVQAAYGWPHRPGRAAAPDGAECPA</sequence>
<accession>A0A016QP53</accession>
<dbReference type="STRING" id="1476583.DEIPH_ctg032orf0113"/>
<dbReference type="RefSeq" id="WP_034357753.1">
    <property type="nucleotide sequence ID" value="NZ_JHAC01000032.1"/>
</dbReference>
<dbReference type="eggNOG" id="COG1002">
    <property type="taxonomic scope" value="Bacteria"/>
</dbReference>
<keyword evidence="2" id="KW-1185">Reference proteome</keyword>
<dbReference type="Proteomes" id="UP000020492">
    <property type="component" value="Unassembled WGS sequence"/>
</dbReference>
<name>A0A016QP53_9DEIO</name>